<dbReference type="InterPro" id="IPR027417">
    <property type="entry name" value="P-loop_NTPase"/>
</dbReference>
<dbReference type="CDD" id="cd01127">
    <property type="entry name" value="TrwB_TraG_TraD_VirD4"/>
    <property type="match status" value="1"/>
</dbReference>
<keyword evidence="5" id="KW-1133">Transmembrane helix</keyword>
<evidence type="ECO:0000256" key="1">
    <source>
        <dbReference type="ARBA" id="ARBA00022741"/>
    </source>
</evidence>
<evidence type="ECO:0000256" key="4">
    <source>
        <dbReference type="SAM" id="MobiDB-lite"/>
    </source>
</evidence>
<evidence type="ECO:0000259" key="6">
    <source>
        <dbReference type="PROSITE" id="PS50901"/>
    </source>
</evidence>
<keyword evidence="8" id="KW-1185">Reference proteome</keyword>
<keyword evidence="7" id="KW-0131">Cell cycle</keyword>
<proteinExistence type="predicted"/>
<dbReference type="AlphaFoldDB" id="A0A136PJF6"/>
<feature type="transmembrane region" description="Helical" evidence="5">
    <location>
        <begin position="68"/>
        <end position="88"/>
    </location>
</feature>
<evidence type="ECO:0000313" key="7">
    <source>
        <dbReference type="EMBL" id="KXK58552.1"/>
    </source>
</evidence>
<comment type="caution">
    <text evidence="7">The sequence shown here is derived from an EMBL/GenBank/DDBJ whole genome shotgun (WGS) entry which is preliminary data.</text>
</comment>
<dbReference type="GO" id="GO:0005524">
    <property type="term" value="F:ATP binding"/>
    <property type="evidence" value="ECO:0007669"/>
    <property type="project" value="UniProtKB-UniRule"/>
</dbReference>
<dbReference type="InterPro" id="IPR002543">
    <property type="entry name" value="FtsK_dom"/>
</dbReference>
<dbReference type="Proteomes" id="UP000070620">
    <property type="component" value="Unassembled WGS sequence"/>
</dbReference>
<gene>
    <name evidence="7" type="ORF">AWW66_29140</name>
</gene>
<dbReference type="GO" id="GO:0051301">
    <property type="term" value="P:cell division"/>
    <property type="evidence" value="ECO:0007669"/>
    <property type="project" value="UniProtKB-KW"/>
</dbReference>
<keyword evidence="5" id="KW-0472">Membrane</keyword>
<dbReference type="PANTHER" id="PTHR22683">
    <property type="entry name" value="SPORULATION PROTEIN RELATED"/>
    <property type="match status" value="1"/>
</dbReference>
<accession>A0A136PJF6</accession>
<feature type="binding site" evidence="3">
    <location>
        <begin position="267"/>
        <end position="274"/>
    </location>
    <ligand>
        <name>ATP</name>
        <dbReference type="ChEBI" id="CHEBI:30616"/>
    </ligand>
</feature>
<feature type="domain" description="FtsK" evidence="6">
    <location>
        <begin position="242"/>
        <end position="432"/>
    </location>
</feature>
<keyword evidence="5" id="KW-0812">Transmembrane</keyword>
<reference evidence="7 8" key="1">
    <citation type="submission" date="2016-01" db="EMBL/GenBank/DDBJ databases">
        <title>Whole genome sequence and analysis of Micromonospora rosaria DSM 803, which can produce antibacterial substance rosamicin.</title>
        <authorList>
            <person name="Yang H."/>
            <person name="He X."/>
            <person name="Zhu D."/>
        </authorList>
    </citation>
    <scope>NUCLEOTIDE SEQUENCE [LARGE SCALE GENOMIC DNA]</scope>
    <source>
        <strain evidence="7 8">DSM 803</strain>
    </source>
</reference>
<evidence type="ECO:0000313" key="8">
    <source>
        <dbReference type="Proteomes" id="UP000070620"/>
    </source>
</evidence>
<dbReference type="PANTHER" id="PTHR22683:SF41">
    <property type="entry name" value="DNA TRANSLOCASE FTSK"/>
    <property type="match status" value="1"/>
</dbReference>
<evidence type="ECO:0000256" key="5">
    <source>
        <dbReference type="SAM" id="Phobius"/>
    </source>
</evidence>
<keyword evidence="7" id="KW-0132">Cell division</keyword>
<dbReference type="InterPro" id="IPR050206">
    <property type="entry name" value="FtsK/SpoIIIE/SftA"/>
</dbReference>
<name>A0A136PJF6_9ACTN</name>
<dbReference type="OrthoDB" id="3217500at2"/>
<keyword evidence="2 3" id="KW-0067">ATP-binding</keyword>
<evidence type="ECO:0000256" key="3">
    <source>
        <dbReference type="PROSITE-ProRule" id="PRU00289"/>
    </source>
</evidence>
<dbReference type="PROSITE" id="PS50901">
    <property type="entry name" value="FTSK"/>
    <property type="match status" value="1"/>
</dbReference>
<keyword evidence="1 3" id="KW-0547">Nucleotide-binding</keyword>
<dbReference type="SUPFAM" id="SSF52540">
    <property type="entry name" value="P-loop containing nucleoside triphosphate hydrolases"/>
    <property type="match status" value="1"/>
</dbReference>
<dbReference type="Pfam" id="PF01580">
    <property type="entry name" value="FtsK_SpoIIIE"/>
    <property type="match status" value="1"/>
</dbReference>
<dbReference type="EMBL" id="LRQV01000179">
    <property type="protein sequence ID" value="KXK58552.1"/>
    <property type="molecule type" value="Genomic_DNA"/>
</dbReference>
<evidence type="ECO:0000256" key="2">
    <source>
        <dbReference type="ARBA" id="ARBA00022840"/>
    </source>
</evidence>
<sequence>MMRAPLVNFRRLQVAAPWPLVWTVTFFILLARLVVLLVGIAVTAVRHWRAWPAVALVLLAVDVHRSHGWWPHVLVLIVVAASAGMWWWRSRESFERLVVLRGLSWWRRLWVYRRQWHEVMSLCGLVKKYDGGEKLPELLSVRCSYATDEVVLRMPRGQNPEAYHKAARDLAYSFGTRHCRVFSGRRQAPPARSGSLAWILRRVDAIRFRDRPRQVWLVLIRRDPLTRIVKPLPVPARPDFTALPLGTREDLAVYCLRLLATHVLIGGATRMGKGSVIWSLLRALAAGIRSGLVRVWAIDPKGGMELSIGRPLFSRYVDDDWTRMADMLDDAVTRMRARQRVLRGKVRVHTPTVDEPLIVIVIDELATLLAFLPDSDIRSRIAQSLGMLLSQGAGLGVLVVAATQDPRKEVVSVRDFFPTRIALGLTERGHVDLLLGDGARDRGALADQIPLSAKGVAYVLLDGQPEPARVRFSYISDDVIREMAATFPAPAEVQPEPVNTPTPTPAPAAVKARSNGNGRHTYRPTAPKQAAPLLPSSLLHALDLDATPNGGDPR</sequence>
<dbReference type="Gene3D" id="3.40.50.300">
    <property type="entry name" value="P-loop containing nucleotide triphosphate hydrolases"/>
    <property type="match status" value="1"/>
</dbReference>
<feature type="transmembrane region" description="Helical" evidence="5">
    <location>
        <begin position="20"/>
        <end position="48"/>
    </location>
</feature>
<dbReference type="GO" id="GO:0003677">
    <property type="term" value="F:DNA binding"/>
    <property type="evidence" value="ECO:0007669"/>
    <property type="project" value="InterPro"/>
</dbReference>
<organism evidence="7 8">
    <name type="scientific">Micromonospora rosaria</name>
    <dbReference type="NCBI Taxonomy" id="47874"/>
    <lineage>
        <taxon>Bacteria</taxon>
        <taxon>Bacillati</taxon>
        <taxon>Actinomycetota</taxon>
        <taxon>Actinomycetes</taxon>
        <taxon>Micromonosporales</taxon>
        <taxon>Micromonosporaceae</taxon>
        <taxon>Micromonospora</taxon>
    </lineage>
</organism>
<feature type="region of interest" description="Disordered" evidence="4">
    <location>
        <begin position="490"/>
        <end position="533"/>
    </location>
</feature>
<protein>
    <submittedName>
        <fullName evidence="7">Cell division protein FtsK</fullName>
    </submittedName>
</protein>